<dbReference type="Gene3D" id="1.25.40.10">
    <property type="entry name" value="Tetratricopeptide repeat domain"/>
    <property type="match status" value="4"/>
</dbReference>
<feature type="repeat" description="TPR" evidence="3">
    <location>
        <begin position="729"/>
        <end position="762"/>
    </location>
</feature>
<feature type="compositionally biased region" description="Acidic residues" evidence="4">
    <location>
        <begin position="949"/>
        <end position="964"/>
    </location>
</feature>
<organism evidence="5 6">
    <name type="scientific">Chlorella vulgaris</name>
    <name type="common">Green alga</name>
    <dbReference type="NCBI Taxonomy" id="3077"/>
    <lineage>
        <taxon>Eukaryota</taxon>
        <taxon>Viridiplantae</taxon>
        <taxon>Chlorophyta</taxon>
        <taxon>core chlorophytes</taxon>
        <taxon>Trebouxiophyceae</taxon>
        <taxon>Chlorellales</taxon>
        <taxon>Chlorellaceae</taxon>
        <taxon>Chlorella clade</taxon>
        <taxon>Chlorella</taxon>
    </lineage>
</organism>
<evidence type="ECO:0000313" key="5">
    <source>
        <dbReference type="EMBL" id="KAI3432858.1"/>
    </source>
</evidence>
<feature type="compositionally biased region" description="Basic and acidic residues" evidence="4">
    <location>
        <begin position="870"/>
        <end position="901"/>
    </location>
</feature>
<gene>
    <name evidence="5" type="ORF">D9Q98_010441</name>
</gene>
<dbReference type="GO" id="GO:0016593">
    <property type="term" value="C:Cdc73/Paf1 complex"/>
    <property type="evidence" value="ECO:0007669"/>
    <property type="project" value="TreeGrafter"/>
</dbReference>
<reference evidence="5" key="1">
    <citation type="journal article" date="2019" name="Plant J.">
        <title>Chlorella vulgaris genome assembly and annotation reveals the molecular basis for metabolic acclimation to high light conditions.</title>
        <authorList>
            <person name="Cecchin M."/>
            <person name="Marcolungo L."/>
            <person name="Rossato M."/>
            <person name="Girolomoni L."/>
            <person name="Cosentino E."/>
            <person name="Cuine S."/>
            <person name="Li-Beisson Y."/>
            <person name="Delledonne M."/>
            <person name="Ballottari M."/>
        </authorList>
    </citation>
    <scope>NUCLEOTIDE SEQUENCE</scope>
    <source>
        <strain evidence="5">211/11P</strain>
    </source>
</reference>
<feature type="repeat" description="TPR" evidence="3">
    <location>
        <begin position="197"/>
        <end position="230"/>
    </location>
</feature>
<dbReference type="PROSITE" id="PS50005">
    <property type="entry name" value="TPR"/>
    <property type="match status" value="4"/>
</dbReference>
<sequence length="1005" mass="110345">MEVDEATLFLPINGAVVAVQPAGQTVDGLLRILRTGAPITAWLHASQHLLATGREGFEALLSEGIEREQQGQRSDVFGHIQALCSLAEFHVQQAAAERDRRQRILLLSSATELCHKAQRLNIKEQLPELVLGAVALVKNDVTAAKKGFEKAISMRCNGRPSIAPHLALASLHFNQRNYTEALRLYKLVLRTCPSCPAEVRLGIAACCLKAGNMEKAELAYKRTLQLLPNCTAALLGLAVLKLHVSNKEQDMREGSLLLAQAFEQDPDNPFVLLLLAHLCLRQGFMEKARQLAQTVLQHGGHNSVQAEALTILARAHHALGHMQEAFRCYQQAAQLDPKLPLPKLGLAQMSVFVGEPINAVSMLESLLMDAPQWIDALQVLGRVYPKTTLKSTKVVPQFKEAAAQRPKDAELWELLGDLLSSQEPAGALKAYVKAIEIRRDALQASLAAEGSSQLPPRLLNNAAVLHLRAGNSDVSYALMAEAMQAAGGLGLEGVSSLAQITLGYNMARVKESCGNLKAAEAEYKDLLKQFPQYGDCYLRLACISKARGNTKVALQWAEQAVNKPAFQSDALALIAGLHLERRDYHNAKQVLDKLLGQADSKQVAFAKLAMANLHAYSAPSGKRKDDSIRKAETHYTHALELYRRVLEKDEGCIFAANGIGCVLAELGNLSAAKEVFLQVQEASAASNGFWRMPDAWINLANVYLAQQQYTPAIQMYKNALRKFYDNRNAVIMLYLARAQYDADQMPEATRTLTKALHLAPTDHNLRFDVAVTLQESAVRTLQKKTQSGDPNRHKELVRAVRDLARAHRFFQQLHGLGRESGLDSRKLQQHINFIAVTHSSATLHVEKAKEDAQLAEQRQAAAMAQAVAQEKSRQLTEGKKLAEQDAERRRQEEQARSDAERLKQLQEQWRTNATMQKAVATGDASVVPKGGITDGEAALNARVDALFETSEDDDDYVPDGDDDGQEGRDAAEDDAVLDEPAGQSAHLSKSKHQAVLDEDEDADAS</sequence>
<dbReference type="GO" id="GO:0000993">
    <property type="term" value="F:RNA polymerase II complex binding"/>
    <property type="evidence" value="ECO:0007669"/>
    <property type="project" value="TreeGrafter"/>
</dbReference>
<evidence type="ECO:0000313" key="6">
    <source>
        <dbReference type="Proteomes" id="UP001055712"/>
    </source>
</evidence>
<dbReference type="Pfam" id="PF14559">
    <property type="entry name" value="TPR_19"/>
    <property type="match status" value="1"/>
</dbReference>
<dbReference type="SUPFAM" id="SSF48452">
    <property type="entry name" value="TPR-like"/>
    <property type="match status" value="2"/>
</dbReference>
<dbReference type="PANTHER" id="PTHR14027:SF2">
    <property type="entry name" value="RNA POLYMERASE-ASSOCIATED PROTEIN CTR9 HOMOLOG"/>
    <property type="match status" value="1"/>
</dbReference>
<feature type="region of interest" description="Disordered" evidence="4">
    <location>
        <begin position="948"/>
        <end position="1005"/>
    </location>
</feature>
<dbReference type="OrthoDB" id="343875at2759"/>
<accession>A0A9D4TS06</accession>
<evidence type="ECO:0000256" key="1">
    <source>
        <dbReference type="ARBA" id="ARBA00022737"/>
    </source>
</evidence>
<evidence type="ECO:0000256" key="4">
    <source>
        <dbReference type="SAM" id="MobiDB-lite"/>
    </source>
</evidence>
<reference evidence="5" key="2">
    <citation type="submission" date="2020-11" db="EMBL/GenBank/DDBJ databases">
        <authorList>
            <person name="Cecchin M."/>
            <person name="Marcolungo L."/>
            <person name="Rossato M."/>
            <person name="Girolomoni L."/>
            <person name="Cosentino E."/>
            <person name="Cuine S."/>
            <person name="Li-Beisson Y."/>
            <person name="Delledonne M."/>
            <person name="Ballottari M."/>
        </authorList>
    </citation>
    <scope>NUCLEOTIDE SEQUENCE</scope>
    <source>
        <strain evidence="5">211/11P</strain>
        <tissue evidence="5">Whole cell</tissue>
    </source>
</reference>
<feature type="repeat" description="TPR" evidence="3">
    <location>
        <begin position="306"/>
        <end position="339"/>
    </location>
</feature>
<dbReference type="EMBL" id="SIDB01000005">
    <property type="protein sequence ID" value="KAI3432858.1"/>
    <property type="molecule type" value="Genomic_DNA"/>
</dbReference>
<keyword evidence="6" id="KW-1185">Reference proteome</keyword>
<dbReference type="GO" id="GO:0006368">
    <property type="term" value="P:transcription elongation by RNA polymerase II"/>
    <property type="evidence" value="ECO:0007669"/>
    <property type="project" value="TreeGrafter"/>
</dbReference>
<dbReference type="SMART" id="SM00028">
    <property type="entry name" value="TPR"/>
    <property type="match status" value="10"/>
</dbReference>
<dbReference type="Proteomes" id="UP001055712">
    <property type="component" value="Unassembled WGS sequence"/>
</dbReference>
<dbReference type="AlphaFoldDB" id="A0A9D4TS06"/>
<dbReference type="InterPro" id="IPR019734">
    <property type="entry name" value="TPR_rpt"/>
</dbReference>
<proteinExistence type="predicted"/>
<keyword evidence="1" id="KW-0677">Repeat</keyword>
<dbReference type="PANTHER" id="PTHR14027">
    <property type="entry name" value="RNA POLYMERASE-ASSOCIATED PROTEIN CTR9"/>
    <property type="match status" value="1"/>
</dbReference>
<evidence type="ECO:0000256" key="3">
    <source>
        <dbReference type="PROSITE-ProRule" id="PRU00339"/>
    </source>
</evidence>
<feature type="compositionally biased region" description="Acidic residues" evidence="4">
    <location>
        <begin position="996"/>
        <end position="1005"/>
    </location>
</feature>
<dbReference type="InterPro" id="IPR011990">
    <property type="entry name" value="TPR-like_helical_dom_sf"/>
</dbReference>
<dbReference type="Pfam" id="PF13432">
    <property type="entry name" value="TPR_16"/>
    <property type="match status" value="1"/>
</dbReference>
<feature type="repeat" description="TPR" evidence="3">
    <location>
        <begin position="693"/>
        <end position="726"/>
    </location>
</feature>
<feature type="region of interest" description="Disordered" evidence="4">
    <location>
        <begin position="865"/>
        <end position="901"/>
    </location>
</feature>
<dbReference type="GO" id="GO:0006355">
    <property type="term" value="P:regulation of DNA-templated transcription"/>
    <property type="evidence" value="ECO:0007669"/>
    <property type="project" value="InterPro"/>
</dbReference>
<name>A0A9D4TS06_CHLVU</name>
<keyword evidence="2 3" id="KW-0802">TPR repeat</keyword>
<dbReference type="Pfam" id="PF13424">
    <property type="entry name" value="TPR_12"/>
    <property type="match status" value="1"/>
</dbReference>
<dbReference type="InterPro" id="IPR031101">
    <property type="entry name" value="Ctr9"/>
</dbReference>
<comment type="caution">
    <text evidence="5">The sequence shown here is derived from an EMBL/GenBank/DDBJ whole genome shotgun (WGS) entry which is preliminary data.</text>
</comment>
<evidence type="ECO:0000256" key="2">
    <source>
        <dbReference type="ARBA" id="ARBA00022803"/>
    </source>
</evidence>
<protein>
    <submittedName>
        <fullName evidence="5">Uncharacterized protein</fullName>
    </submittedName>
</protein>